<dbReference type="AlphaFoldDB" id="A0A9J6ZU32"/>
<reference evidence="1" key="1">
    <citation type="journal article" date="2022" name="Mol. Ecol. Resour.">
        <title>The complete and closed genome of the facultative generalist Candidatus Endoriftia persephone from deep-sea hydrothermal vents.</title>
        <authorList>
            <person name="de Oliveira A.L."/>
            <person name="Srivastava A."/>
            <person name="Espada-Hinojosa S."/>
            <person name="Bright M."/>
        </authorList>
    </citation>
    <scope>NUCLEOTIDE SEQUENCE</scope>
    <source>
        <strain evidence="1">Tica-EPR-9o50.N</strain>
    </source>
</reference>
<organism evidence="1 2">
    <name type="scientific">Candidatus Endoriftia persephonae</name>
    <dbReference type="NCBI Taxonomy" id="393765"/>
    <lineage>
        <taxon>Bacteria</taxon>
        <taxon>Pseudomonadati</taxon>
        <taxon>Pseudomonadota</taxon>
        <taxon>Gammaproteobacteria</taxon>
        <taxon>Chromatiales</taxon>
        <taxon>Sedimenticolaceae</taxon>
        <taxon>Candidatus Endoriftia</taxon>
    </lineage>
</organism>
<dbReference type="RefSeq" id="WP_039960835.1">
    <property type="nucleotide sequence ID" value="NZ_CP090569.1"/>
</dbReference>
<keyword evidence="2" id="KW-1185">Reference proteome</keyword>
<protein>
    <submittedName>
        <fullName evidence="1">Uncharacterized protein</fullName>
    </submittedName>
</protein>
<gene>
    <name evidence="1" type="ORF">L0Y14_08220</name>
</gene>
<dbReference type="KEGG" id="eps:L0Y14_08220"/>
<dbReference type="EMBL" id="CP090569">
    <property type="protein sequence ID" value="USF86143.1"/>
    <property type="molecule type" value="Genomic_DNA"/>
</dbReference>
<sequence>MQNANYYESKAPQPNRWSGGVVEESRLYLSEEGEMDDCLRYGHCLQEQLTQNDFPFNWWEFY</sequence>
<evidence type="ECO:0000313" key="1">
    <source>
        <dbReference type="EMBL" id="USF86143.1"/>
    </source>
</evidence>
<accession>A0A9J6ZU32</accession>
<name>A0A9J6ZU32_9GAMM</name>
<evidence type="ECO:0000313" key="2">
    <source>
        <dbReference type="Proteomes" id="UP001056649"/>
    </source>
</evidence>
<dbReference type="Proteomes" id="UP001056649">
    <property type="component" value="Chromosome"/>
</dbReference>
<proteinExistence type="predicted"/>